<evidence type="ECO:0000256" key="2">
    <source>
        <dbReference type="ARBA" id="ARBA00005699"/>
    </source>
</evidence>
<evidence type="ECO:0000256" key="3">
    <source>
        <dbReference type="ARBA" id="ARBA00022448"/>
    </source>
</evidence>
<dbReference type="EMBL" id="LKEA01000007">
    <property type="protein sequence ID" value="ROW07789.1"/>
    <property type="molecule type" value="Genomic_DNA"/>
</dbReference>
<proteinExistence type="inferred from homology"/>
<evidence type="ECO:0000256" key="8">
    <source>
        <dbReference type="ARBA" id="ARBA00023136"/>
    </source>
</evidence>
<sequence>MSSTTALARPLLRQNLRFAARRFQSSDAAAAQAKKAGEATKESAQNLQAKAAQGLSRVTSAAGPAITGAAKGLSGALGRVGGRTGRFVGFVERQVPFVIYYSRVGLELGKLVFQGQKMSPPSISTFQSYFNRAINAVKNPQSLLQSASSAATAPASAVNQVRNLSRAQLAGGAVLLAEVLGFFTVGEMIGRFKLVGYHGETGHAHH</sequence>
<evidence type="ECO:0000256" key="1">
    <source>
        <dbReference type="ARBA" id="ARBA00004325"/>
    </source>
</evidence>
<dbReference type="Pfam" id="PF04718">
    <property type="entry name" value="ATP-synt_G"/>
    <property type="match status" value="1"/>
</dbReference>
<keyword evidence="9" id="KW-0066">ATP synthesis</keyword>
<keyword evidence="4" id="KW-0138">CF(0)</keyword>
<keyword evidence="6" id="KW-0406">Ion transport</keyword>
<evidence type="ECO:0000256" key="6">
    <source>
        <dbReference type="ARBA" id="ARBA00023065"/>
    </source>
</evidence>
<comment type="caution">
    <text evidence="10">The sequence shown here is derived from an EMBL/GenBank/DDBJ whole genome shotgun (WGS) entry which is preliminary data.</text>
</comment>
<keyword evidence="7" id="KW-0496">Mitochondrion</keyword>
<name>A0A423WWC5_9PEZI</name>
<dbReference type="GO" id="GO:0015078">
    <property type="term" value="F:proton transmembrane transporter activity"/>
    <property type="evidence" value="ECO:0007669"/>
    <property type="project" value="InterPro"/>
</dbReference>
<evidence type="ECO:0000313" key="11">
    <source>
        <dbReference type="Proteomes" id="UP000283895"/>
    </source>
</evidence>
<evidence type="ECO:0000256" key="4">
    <source>
        <dbReference type="ARBA" id="ARBA00022547"/>
    </source>
</evidence>
<dbReference type="Proteomes" id="UP000283895">
    <property type="component" value="Unassembled WGS sequence"/>
</dbReference>
<gene>
    <name evidence="10" type="ORF">VMCG_03532</name>
</gene>
<protein>
    <submittedName>
        <fullName evidence="10">Uncharacterized protein</fullName>
    </submittedName>
</protein>
<dbReference type="STRING" id="356882.A0A423WWC5"/>
<dbReference type="OrthoDB" id="437at2759"/>
<keyword evidence="11" id="KW-1185">Reference proteome</keyword>
<dbReference type="InterPro" id="IPR006808">
    <property type="entry name" value="ATP_synth_F0_gsu_mt"/>
</dbReference>
<dbReference type="GO" id="GO:0045259">
    <property type="term" value="C:proton-transporting ATP synthase complex"/>
    <property type="evidence" value="ECO:0007669"/>
    <property type="project" value="UniProtKB-KW"/>
</dbReference>
<reference evidence="10 11" key="1">
    <citation type="submission" date="2015-09" db="EMBL/GenBank/DDBJ databases">
        <title>Host preference determinants of Valsa canker pathogens revealed by comparative genomics.</title>
        <authorList>
            <person name="Yin Z."/>
            <person name="Huang L."/>
        </authorList>
    </citation>
    <scope>NUCLEOTIDE SEQUENCE [LARGE SCALE GENOMIC DNA]</scope>
    <source>
        <strain evidence="10 11">03-1</strain>
    </source>
</reference>
<evidence type="ECO:0000256" key="7">
    <source>
        <dbReference type="ARBA" id="ARBA00023128"/>
    </source>
</evidence>
<comment type="similarity">
    <text evidence="2">Belongs to the ATPase g subunit family.</text>
</comment>
<dbReference type="GO" id="GO:0015986">
    <property type="term" value="P:proton motive force-driven ATP synthesis"/>
    <property type="evidence" value="ECO:0007669"/>
    <property type="project" value="InterPro"/>
</dbReference>
<accession>A0A423WWC5</accession>
<comment type="subcellular location">
    <subcellularLocation>
        <location evidence="1">Mitochondrion membrane</location>
    </subcellularLocation>
</comment>
<keyword evidence="8" id="KW-0472">Membrane</keyword>
<organism evidence="10 11">
    <name type="scientific">Cytospora schulzeri</name>
    <dbReference type="NCBI Taxonomy" id="448051"/>
    <lineage>
        <taxon>Eukaryota</taxon>
        <taxon>Fungi</taxon>
        <taxon>Dikarya</taxon>
        <taxon>Ascomycota</taxon>
        <taxon>Pezizomycotina</taxon>
        <taxon>Sordariomycetes</taxon>
        <taxon>Sordariomycetidae</taxon>
        <taxon>Diaporthales</taxon>
        <taxon>Cytosporaceae</taxon>
        <taxon>Cytospora</taxon>
    </lineage>
</organism>
<dbReference type="GO" id="GO:0031966">
    <property type="term" value="C:mitochondrial membrane"/>
    <property type="evidence" value="ECO:0007669"/>
    <property type="project" value="UniProtKB-SubCell"/>
</dbReference>
<evidence type="ECO:0000313" key="10">
    <source>
        <dbReference type="EMBL" id="ROW07789.1"/>
    </source>
</evidence>
<evidence type="ECO:0000256" key="9">
    <source>
        <dbReference type="ARBA" id="ARBA00023310"/>
    </source>
</evidence>
<dbReference type="AlphaFoldDB" id="A0A423WWC5"/>
<dbReference type="PANTHER" id="PTHR12386">
    <property type="entry name" value="ATP SYNTHASE SUBUNIT"/>
    <property type="match status" value="1"/>
</dbReference>
<keyword evidence="3" id="KW-0813">Transport</keyword>
<evidence type="ECO:0000256" key="5">
    <source>
        <dbReference type="ARBA" id="ARBA00022781"/>
    </source>
</evidence>
<keyword evidence="5" id="KW-0375">Hydrogen ion transport</keyword>